<evidence type="ECO:0000256" key="12">
    <source>
        <dbReference type="RuleBase" id="RU361123"/>
    </source>
</evidence>
<keyword evidence="11 12" id="KW-0456">Lyase</keyword>
<comment type="subcellular location">
    <subcellularLocation>
        <location evidence="2">Secreted</location>
        <location evidence="2">Cell wall</location>
    </subcellularLocation>
</comment>
<evidence type="ECO:0000256" key="8">
    <source>
        <dbReference type="ARBA" id="ARBA00022729"/>
    </source>
</evidence>
<reference evidence="14" key="1">
    <citation type="submission" date="2025-08" db="UniProtKB">
        <authorList>
            <consortium name="RefSeq"/>
        </authorList>
    </citation>
    <scope>IDENTIFICATION</scope>
    <source>
        <tissue evidence="14">Leaves</tissue>
    </source>
</reference>
<evidence type="ECO:0000256" key="10">
    <source>
        <dbReference type="ARBA" id="ARBA00023180"/>
    </source>
</evidence>
<keyword evidence="6" id="KW-0964">Secreted</keyword>
<evidence type="ECO:0000256" key="2">
    <source>
        <dbReference type="ARBA" id="ARBA00004191"/>
    </source>
</evidence>
<protein>
    <recommendedName>
        <fullName evidence="5 12">Pectate lyase</fullName>
        <ecNumber evidence="5 12">4.2.2.2</ecNumber>
    </recommendedName>
</protein>
<dbReference type="Pfam" id="PF00544">
    <property type="entry name" value="Pectate_lyase_4"/>
    <property type="match status" value="1"/>
</dbReference>
<dbReference type="UniPathway" id="UPA00545">
    <property type="reaction ID" value="UER00824"/>
</dbReference>
<dbReference type="FunCoup" id="A0A2I4EUD6">
    <property type="interactions" value="81"/>
</dbReference>
<dbReference type="GO" id="GO:0030570">
    <property type="term" value="F:pectate lyase activity"/>
    <property type="evidence" value="ECO:0000318"/>
    <property type="project" value="GO_Central"/>
</dbReference>
<evidence type="ECO:0000313" key="13">
    <source>
        <dbReference type="Proteomes" id="UP000235220"/>
    </source>
</evidence>
<dbReference type="InterPro" id="IPR045032">
    <property type="entry name" value="PEL"/>
</dbReference>
<dbReference type="Proteomes" id="UP000235220">
    <property type="component" value="Chromosome 1"/>
</dbReference>
<dbReference type="GO" id="GO:0046872">
    <property type="term" value="F:metal ion binding"/>
    <property type="evidence" value="ECO:0007669"/>
    <property type="project" value="UniProtKB-KW"/>
</dbReference>
<dbReference type="GeneID" id="108992810"/>
<evidence type="ECO:0000256" key="7">
    <source>
        <dbReference type="ARBA" id="ARBA00022723"/>
    </source>
</evidence>
<dbReference type="InterPro" id="IPR012334">
    <property type="entry name" value="Pectin_lyas_fold"/>
</dbReference>
<dbReference type="KEGG" id="jre:108992810"/>
<organism evidence="13 14">
    <name type="scientific">Juglans regia</name>
    <name type="common">English walnut</name>
    <dbReference type="NCBI Taxonomy" id="51240"/>
    <lineage>
        <taxon>Eukaryota</taxon>
        <taxon>Viridiplantae</taxon>
        <taxon>Streptophyta</taxon>
        <taxon>Embryophyta</taxon>
        <taxon>Tracheophyta</taxon>
        <taxon>Spermatophyta</taxon>
        <taxon>Magnoliopsida</taxon>
        <taxon>eudicotyledons</taxon>
        <taxon>Gunneridae</taxon>
        <taxon>Pentapetalae</taxon>
        <taxon>rosids</taxon>
        <taxon>fabids</taxon>
        <taxon>Fagales</taxon>
        <taxon>Juglandaceae</taxon>
        <taxon>Juglans</taxon>
    </lineage>
</organism>
<comment type="similarity">
    <text evidence="4 12">Belongs to the polysaccharide lyase 1 family.</text>
</comment>
<keyword evidence="7 12" id="KW-0479">Metal-binding</keyword>
<dbReference type="InterPro" id="IPR011050">
    <property type="entry name" value="Pectin_lyase_fold/virulence"/>
</dbReference>
<dbReference type="InterPro" id="IPR007524">
    <property type="entry name" value="Pec_lyase_N"/>
</dbReference>
<accession>A0A2I4EUD6</accession>
<keyword evidence="9 12" id="KW-0106">Calcium</keyword>
<comment type="cofactor">
    <cofactor evidence="12">
        <name>Ca(2+)</name>
        <dbReference type="ChEBI" id="CHEBI:29108"/>
    </cofactor>
    <text evidence="12">Binds 1 Ca(2+) ion. Required for its activity.</text>
</comment>
<evidence type="ECO:0000256" key="11">
    <source>
        <dbReference type="ARBA" id="ARBA00023239"/>
    </source>
</evidence>
<feature type="chain" id="PRO_5043056830" description="Pectate lyase" evidence="12">
    <location>
        <begin position="24"/>
        <end position="437"/>
    </location>
</feature>
<dbReference type="EC" id="4.2.2.2" evidence="5 12"/>
<dbReference type="RefSeq" id="XP_018823005.1">
    <property type="nucleotide sequence ID" value="XM_018967460.2"/>
</dbReference>
<evidence type="ECO:0000256" key="9">
    <source>
        <dbReference type="ARBA" id="ARBA00022837"/>
    </source>
</evidence>
<dbReference type="OrthoDB" id="1637350at2759"/>
<dbReference type="PANTHER" id="PTHR31683">
    <property type="entry name" value="PECTATE LYASE 18-RELATED"/>
    <property type="match status" value="1"/>
</dbReference>
<keyword evidence="13" id="KW-1185">Reference proteome</keyword>
<dbReference type="SUPFAM" id="SSF51126">
    <property type="entry name" value="Pectin lyase-like"/>
    <property type="match status" value="1"/>
</dbReference>
<feature type="signal peptide" evidence="12">
    <location>
        <begin position="1"/>
        <end position="23"/>
    </location>
</feature>
<dbReference type="SMART" id="SM00656">
    <property type="entry name" value="Amb_all"/>
    <property type="match status" value="1"/>
</dbReference>
<comment type="catalytic activity">
    <reaction evidence="1 12">
        <text>Eliminative cleavage of (1-&gt;4)-alpha-D-galacturonan to give oligosaccharides with 4-deoxy-alpha-D-galact-4-enuronosyl groups at their non-reducing ends.</text>
        <dbReference type="EC" id="4.2.2.2"/>
    </reaction>
</comment>
<keyword evidence="8 12" id="KW-0732">Signal</keyword>
<evidence type="ECO:0000256" key="1">
    <source>
        <dbReference type="ARBA" id="ARBA00000695"/>
    </source>
</evidence>
<keyword evidence="6" id="KW-0134">Cell wall</keyword>
<dbReference type="STRING" id="51240.A0A2I4EUD6"/>
<dbReference type="InterPro" id="IPR002022">
    <property type="entry name" value="Pec_lyase"/>
</dbReference>
<dbReference type="InterPro" id="IPR018082">
    <property type="entry name" value="AmbAllergen"/>
</dbReference>
<evidence type="ECO:0000256" key="6">
    <source>
        <dbReference type="ARBA" id="ARBA00022512"/>
    </source>
</evidence>
<evidence type="ECO:0000256" key="5">
    <source>
        <dbReference type="ARBA" id="ARBA00012272"/>
    </source>
</evidence>
<dbReference type="GO" id="GO:0045490">
    <property type="term" value="P:pectin catabolic process"/>
    <property type="evidence" value="ECO:0007669"/>
    <property type="project" value="UniProtKB-UniPathway"/>
</dbReference>
<sequence>MAVTKLRLVFFVSLAVLIPSLQANIGEFDEFWQKREVEAKKASLEAYQPNPEMVTEQFNSKVNDALKGTNSSRRHLGKYRGPCMATNPIDRCWRCRKNWAANRKRLAKCVLGFGRKTTGGLRGKFYVVTDSSDNNVMDPKPGTLRHAVIQKEPLWIIFERSMVIKLSQELLMTSDKTIDARGANVHIAYGAGISIFFVRNVIIHGLHIHDIVAAGGGMIRDSVEHIGVRTKSDGDGISVFGSSDIWLDHISMSNCQDGLIDVIQGSTAITISNGHFTRHNDVMLFGASDTYAGDSIMQITVAFNHFGRGLVQRMPRCRWGFFHVVNNDYTHWLMYAIGGSHNPTIISQGNRFIAPPNLAAKEVTKRDYNAPESEWKRWTWRSEGDLMMNGAFFVESGNPSKKRKFNRMDMIKAKPGTFVTRLTRFSGSLNCKPGRRC</sequence>
<evidence type="ECO:0000256" key="4">
    <source>
        <dbReference type="ARBA" id="ARBA00010980"/>
    </source>
</evidence>
<dbReference type="Gene3D" id="2.160.20.10">
    <property type="entry name" value="Single-stranded right-handed beta-helix, Pectin lyase-like"/>
    <property type="match status" value="1"/>
</dbReference>
<dbReference type="PRINTS" id="PR00807">
    <property type="entry name" value="AMBALLERGEN"/>
</dbReference>
<dbReference type="AlphaFoldDB" id="A0A2I4EUD6"/>
<comment type="pathway">
    <text evidence="3 12">Glycan metabolism; pectin degradation; 2-dehydro-3-deoxy-D-gluconate from pectin: step 2/5.</text>
</comment>
<evidence type="ECO:0000313" key="14">
    <source>
        <dbReference type="RefSeq" id="XP_018823005.1"/>
    </source>
</evidence>
<keyword evidence="10" id="KW-0325">Glycoprotein</keyword>
<name>A0A2I4EUD6_JUGRE</name>
<gene>
    <name evidence="14" type="primary">LOC108992810</name>
</gene>
<dbReference type="Gramene" id="Jr01_00560_p1">
    <property type="protein sequence ID" value="cds.Jr01_00560_p1"/>
    <property type="gene ID" value="Jr01_00560"/>
</dbReference>
<dbReference type="PANTHER" id="PTHR31683:SF184">
    <property type="entry name" value="PECTATE LYASE"/>
    <property type="match status" value="1"/>
</dbReference>
<proteinExistence type="inferred from homology"/>
<dbReference type="Pfam" id="PF04431">
    <property type="entry name" value="Pec_lyase_N"/>
    <property type="match status" value="1"/>
</dbReference>
<evidence type="ECO:0000256" key="3">
    <source>
        <dbReference type="ARBA" id="ARBA00005220"/>
    </source>
</evidence>